<feature type="compositionally biased region" description="Basic and acidic residues" evidence="1">
    <location>
        <begin position="56"/>
        <end position="68"/>
    </location>
</feature>
<dbReference type="Proteomes" id="UP000652761">
    <property type="component" value="Unassembled WGS sequence"/>
</dbReference>
<sequence>MHGTRALTLTTHTVGNARQTSRHHKRSATNSCDSESLPKESRGKGHKNPYRRTKNQTHEGPSRCHDRLLLAPHDVPPLRTSRRHSAKPEPPEEERGNFSSSGRRRKEKSQNRGKGHRPRLLASGPQNATGRGVAITSLSRRPPRLRPERAQPGCRDSLTGLSDPPATLTGGRRLLEDQKQNPVATC</sequence>
<comment type="caution">
    <text evidence="2">The sequence shown here is derived from an EMBL/GenBank/DDBJ whole genome shotgun (WGS) entry which is preliminary data.</text>
</comment>
<evidence type="ECO:0000256" key="1">
    <source>
        <dbReference type="SAM" id="MobiDB-lite"/>
    </source>
</evidence>
<feature type="compositionally biased region" description="Basic residues" evidence="1">
    <location>
        <begin position="44"/>
        <end position="55"/>
    </location>
</feature>
<keyword evidence="3" id="KW-1185">Reference proteome</keyword>
<proteinExistence type="predicted"/>
<feature type="compositionally biased region" description="Basic and acidic residues" evidence="1">
    <location>
        <begin position="86"/>
        <end position="96"/>
    </location>
</feature>
<evidence type="ECO:0000313" key="2">
    <source>
        <dbReference type="EMBL" id="MQL83191.1"/>
    </source>
</evidence>
<dbReference type="EMBL" id="NMUH01000681">
    <property type="protein sequence ID" value="MQL83191.1"/>
    <property type="molecule type" value="Genomic_DNA"/>
</dbReference>
<evidence type="ECO:0000313" key="3">
    <source>
        <dbReference type="Proteomes" id="UP000652761"/>
    </source>
</evidence>
<feature type="compositionally biased region" description="Basic residues" evidence="1">
    <location>
        <begin position="102"/>
        <end position="119"/>
    </location>
</feature>
<protein>
    <submittedName>
        <fullName evidence="2">Uncharacterized protein</fullName>
    </submittedName>
</protein>
<accession>A0A843UIH1</accession>
<reference evidence="2" key="1">
    <citation type="submission" date="2017-07" db="EMBL/GenBank/DDBJ databases">
        <title>Taro Niue Genome Assembly and Annotation.</title>
        <authorList>
            <person name="Atibalentja N."/>
            <person name="Keating K."/>
            <person name="Fields C.J."/>
        </authorList>
    </citation>
    <scope>NUCLEOTIDE SEQUENCE</scope>
    <source>
        <strain evidence="2">Niue_2</strain>
        <tissue evidence="2">Leaf</tissue>
    </source>
</reference>
<name>A0A843UIH1_COLES</name>
<organism evidence="2 3">
    <name type="scientific">Colocasia esculenta</name>
    <name type="common">Wild taro</name>
    <name type="synonym">Arum esculentum</name>
    <dbReference type="NCBI Taxonomy" id="4460"/>
    <lineage>
        <taxon>Eukaryota</taxon>
        <taxon>Viridiplantae</taxon>
        <taxon>Streptophyta</taxon>
        <taxon>Embryophyta</taxon>
        <taxon>Tracheophyta</taxon>
        <taxon>Spermatophyta</taxon>
        <taxon>Magnoliopsida</taxon>
        <taxon>Liliopsida</taxon>
        <taxon>Araceae</taxon>
        <taxon>Aroideae</taxon>
        <taxon>Colocasieae</taxon>
        <taxon>Colocasia</taxon>
    </lineage>
</organism>
<feature type="compositionally biased region" description="Polar residues" evidence="1">
    <location>
        <begin position="7"/>
        <end position="19"/>
    </location>
</feature>
<gene>
    <name evidence="2" type="ORF">Taro_015682</name>
</gene>
<dbReference type="AlphaFoldDB" id="A0A843UIH1"/>
<feature type="region of interest" description="Disordered" evidence="1">
    <location>
        <begin position="1"/>
        <end position="186"/>
    </location>
</feature>